<evidence type="ECO:0000313" key="6">
    <source>
        <dbReference type="EMBL" id="MEQ2214228.1"/>
    </source>
</evidence>
<evidence type="ECO:0000256" key="1">
    <source>
        <dbReference type="ARBA" id="ARBA00022723"/>
    </source>
</evidence>
<evidence type="ECO:0000313" key="7">
    <source>
        <dbReference type="Proteomes" id="UP001434883"/>
    </source>
</evidence>
<accession>A0ABV0S376</accession>
<dbReference type="PROSITE" id="PS50089">
    <property type="entry name" value="ZF_RING_2"/>
    <property type="match status" value="1"/>
</dbReference>
<dbReference type="SMART" id="SM00184">
    <property type="entry name" value="RING"/>
    <property type="match status" value="1"/>
</dbReference>
<dbReference type="CDD" id="cd16468">
    <property type="entry name" value="RING-H2_RNF11"/>
    <property type="match status" value="1"/>
</dbReference>
<dbReference type="Gene3D" id="3.30.40.10">
    <property type="entry name" value="Zinc/RING finger domain, C3HC4 (zinc finger)"/>
    <property type="match status" value="1"/>
</dbReference>
<keyword evidence="7" id="KW-1185">Reference proteome</keyword>
<feature type="domain" description="RING-type" evidence="5">
    <location>
        <begin position="226"/>
        <end position="266"/>
    </location>
</feature>
<organism evidence="6 7">
    <name type="scientific">Xenoophorus captivus</name>
    <dbReference type="NCBI Taxonomy" id="1517983"/>
    <lineage>
        <taxon>Eukaryota</taxon>
        <taxon>Metazoa</taxon>
        <taxon>Chordata</taxon>
        <taxon>Craniata</taxon>
        <taxon>Vertebrata</taxon>
        <taxon>Euteleostomi</taxon>
        <taxon>Actinopterygii</taxon>
        <taxon>Neopterygii</taxon>
        <taxon>Teleostei</taxon>
        <taxon>Neoteleostei</taxon>
        <taxon>Acanthomorphata</taxon>
        <taxon>Ovalentaria</taxon>
        <taxon>Atherinomorphae</taxon>
        <taxon>Cyprinodontiformes</taxon>
        <taxon>Goodeidae</taxon>
        <taxon>Xenoophorus</taxon>
    </lineage>
</organism>
<dbReference type="InterPro" id="IPR001841">
    <property type="entry name" value="Znf_RING"/>
</dbReference>
<gene>
    <name evidence="6" type="primary">RNF11_2</name>
    <name evidence="6" type="ORF">XENOCAPTIV_024288</name>
</gene>
<evidence type="ECO:0000256" key="2">
    <source>
        <dbReference type="ARBA" id="ARBA00022771"/>
    </source>
</evidence>
<dbReference type="InterPro" id="IPR052804">
    <property type="entry name" value="UEC_component"/>
</dbReference>
<dbReference type="InterPro" id="IPR013083">
    <property type="entry name" value="Znf_RING/FYVE/PHD"/>
</dbReference>
<dbReference type="SUPFAM" id="SSF57850">
    <property type="entry name" value="RING/U-box"/>
    <property type="match status" value="1"/>
</dbReference>
<name>A0ABV0S376_9TELE</name>
<evidence type="ECO:0000259" key="5">
    <source>
        <dbReference type="PROSITE" id="PS50089"/>
    </source>
</evidence>
<proteinExistence type="predicted"/>
<dbReference type="PANTHER" id="PTHR46359">
    <property type="entry name" value="GEO07743P1"/>
    <property type="match status" value="1"/>
</dbReference>
<keyword evidence="2 4" id="KW-0863">Zinc-finger</keyword>
<evidence type="ECO:0000256" key="3">
    <source>
        <dbReference type="ARBA" id="ARBA00022833"/>
    </source>
</evidence>
<sequence length="281" mass="31771">MPDCSVSLFSSSDLLKCVWLQAKQAVLPSPQCPPDPLIPSSSTPLSTEEEALTYLKVMLNILLIACLLDWKRRITEKWHCSRLRTRRKVSKRLDPTGWKRRSMGNCLFSQGGDDLSLLNDSEGGSLPGEPPPPYQVSRPGVNFSAARGFMPLQWFYDWMFFVICVFKQHTPPGPVFHPTPGESRSASQLTEEEQIRIAQRIGLIQHLPKGVFNPGSDPSEKKVKECVICMMDFEYGDPIRFLPCLHIYHLDCIDSWLMRSFTCPSCMEPVDAALLSSYETN</sequence>
<dbReference type="PANTHER" id="PTHR46359:SF3">
    <property type="entry name" value="RING FINGER PROTEIN 11"/>
    <property type="match status" value="1"/>
</dbReference>
<reference evidence="6 7" key="1">
    <citation type="submission" date="2021-06" db="EMBL/GenBank/DDBJ databases">
        <authorList>
            <person name="Palmer J.M."/>
        </authorList>
    </citation>
    <scope>NUCLEOTIDE SEQUENCE [LARGE SCALE GENOMIC DNA]</scope>
    <source>
        <strain evidence="6 7">XC_2019</strain>
        <tissue evidence="6">Muscle</tissue>
    </source>
</reference>
<keyword evidence="3" id="KW-0862">Zinc</keyword>
<keyword evidence="1" id="KW-0479">Metal-binding</keyword>
<dbReference type="Proteomes" id="UP001434883">
    <property type="component" value="Unassembled WGS sequence"/>
</dbReference>
<dbReference type="Pfam" id="PF13639">
    <property type="entry name" value="zf-RING_2"/>
    <property type="match status" value="1"/>
</dbReference>
<dbReference type="InterPro" id="IPR042981">
    <property type="entry name" value="RNF11_RING-H2"/>
</dbReference>
<evidence type="ECO:0000256" key="4">
    <source>
        <dbReference type="PROSITE-ProRule" id="PRU00175"/>
    </source>
</evidence>
<protein>
    <submittedName>
        <fullName evidence="6">RING finger protein 11</fullName>
    </submittedName>
</protein>
<dbReference type="EMBL" id="JAHRIN010067275">
    <property type="protein sequence ID" value="MEQ2214228.1"/>
    <property type="molecule type" value="Genomic_DNA"/>
</dbReference>
<comment type="caution">
    <text evidence="6">The sequence shown here is derived from an EMBL/GenBank/DDBJ whole genome shotgun (WGS) entry which is preliminary data.</text>
</comment>